<evidence type="ECO:0000256" key="7">
    <source>
        <dbReference type="ARBA" id="ARBA00047899"/>
    </source>
</evidence>
<evidence type="ECO:0000256" key="2">
    <source>
        <dbReference type="ARBA" id="ARBA00022527"/>
    </source>
</evidence>
<feature type="domain" description="Protein kinase" evidence="9">
    <location>
        <begin position="1"/>
        <end position="122"/>
    </location>
</feature>
<keyword evidence="10" id="KW-1185">Reference proteome</keyword>
<dbReference type="GeneID" id="106812976"/>
<evidence type="ECO:0000256" key="8">
    <source>
        <dbReference type="ARBA" id="ARBA00048679"/>
    </source>
</evidence>
<evidence type="ECO:0000313" key="11">
    <source>
        <dbReference type="RefSeq" id="XP_014672495.1"/>
    </source>
</evidence>
<keyword evidence="5" id="KW-0418">Kinase</keyword>
<keyword evidence="4" id="KW-0547">Nucleotide-binding</keyword>
<dbReference type="EC" id="2.7.11.1" evidence="1"/>
<gene>
    <name evidence="11" type="primary">LOC106812976</name>
</gene>
<dbReference type="InterPro" id="IPR011009">
    <property type="entry name" value="Kinase-like_dom_sf"/>
</dbReference>
<evidence type="ECO:0000259" key="9">
    <source>
        <dbReference type="PROSITE" id="PS50011"/>
    </source>
</evidence>
<dbReference type="PANTHER" id="PTHR44899">
    <property type="entry name" value="CAMK FAMILY PROTEIN KINASE"/>
    <property type="match status" value="1"/>
</dbReference>
<evidence type="ECO:0000256" key="6">
    <source>
        <dbReference type="ARBA" id="ARBA00022840"/>
    </source>
</evidence>
<evidence type="ECO:0000313" key="10">
    <source>
        <dbReference type="Proteomes" id="UP000695022"/>
    </source>
</evidence>
<evidence type="ECO:0000256" key="3">
    <source>
        <dbReference type="ARBA" id="ARBA00022679"/>
    </source>
</evidence>
<accession>A0ABM1EJX4</accession>
<reference evidence="11" key="1">
    <citation type="submission" date="2025-08" db="UniProtKB">
        <authorList>
            <consortium name="RefSeq"/>
        </authorList>
    </citation>
    <scope>IDENTIFICATION</scope>
</reference>
<dbReference type="Gene3D" id="3.30.200.20">
    <property type="entry name" value="Phosphorylase Kinase, domain 1"/>
    <property type="match status" value="1"/>
</dbReference>
<dbReference type="Gene3D" id="1.10.510.10">
    <property type="entry name" value="Transferase(Phosphotransferase) domain 1"/>
    <property type="match status" value="1"/>
</dbReference>
<dbReference type="RefSeq" id="XP_014672495.1">
    <property type="nucleotide sequence ID" value="XM_014817009.1"/>
</dbReference>
<evidence type="ECO:0000256" key="5">
    <source>
        <dbReference type="ARBA" id="ARBA00022777"/>
    </source>
</evidence>
<dbReference type="SUPFAM" id="SSF56112">
    <property type="entry name" value="Protein kinase-like (PK-like)"/>
    <property type="match status" value="1"/>
</dbReference>
<dbReference type="InterPro" id="IPR051131">
    <property type="entry name" value="NEK_Ser/Thr_kinase_NIMA"/>
</dbReference>
<organism evidence="10 11">
    <name type="scientific">Priapulus caudatus</name>
    <name type="common">Priapulid worm</name>
    <dbReference type="NCBI Taxonomy" id="37621"/>
    <lineage>
        <taxon>Eukaryota</taxon>
        <taxon>Metazoa</taxon>
        <taxon>Ecdysozoa</taxon>
        <taxon>Scalidophora</taxon>
        <taxon>Priapulida</taxon>
        <taxon>Priapulimorpha</taxon>
        <taxon>Priapulimorphida</taxon>
        <taxon>Priapulidae</taxon>
        <taxon>Priapulus</taxon>
    </lineage>
</organism>
<dbReference type="InterPro" id="IPR000719">
    <property type="entry name" value="Prot_kinase_dom"/>
</dbReference>
<dbReference type="PANTHER" id="PTHR44899:SF8">
    <property type="entry name" value="NIMA-RELATED KINASE 11"/>
    <property type="match status" value="1"/>
</dbReference>
<sequence length="122" mass="14112">MEADSRESIAKIAAYRRKAFSSGQRQIFASEHAPGGDLGDKINMWQKEQRMFSESLVLDWFIQLMLGIQYMHEQRVLHRDLKTRTHSPQTIMIQDWRCWQSLGIMTGTSTGGKHLVFDTSHS</sequence>
<proteinExistence type="predicted"/>
<dbReference type="PROSITE" id="PS50011">
    <property type="entry name" value="PROTEIN_KINASE_DOM"/>
    <property type="match status" value="1"/>
</dbReference>
<keyword evidence="3" id="KW-0808">Transferase</keyword>
<protein>
    <recommendedName>
        <fullName evidence="1">non-specific serine/threonine protein kinase</fullName>
        <ecNumber evidence="1">2.7.11.1</ecNumber>
    </recommendedName>
</protein>
<comment type="catalytic activity">
    <reaction evidence="8">
        <text>L-seryl-[protein] + ATP = O-phospho-L-seryl-[protein] + ADP + H(+)</text>
        <dbReference type="Rhea" id="RHEA:17989"/>
        <dbReference type="Rhea" id="RHEA-COMP:9863"/>
        <dbReference type="Rhea" id="RHEA-COMP:11604"/>
        <dbReference type="ChEBI" id="CHEBI:15378"/>
        <dbReference type="ChEBI" id="CHEBI:29999"/>
        <dbReference type="ChEBI" id="CHEBI:30616"/>
        <dbReference type="ChEBI" id="CHEBI:83421"/>
        <dbReference type="ChEBI" id="CHEBI:456216"/>
        <dbReference type="EC" id="2.7.11.1"/>
    </reaction>
</comment>
<comment type="catalytic activity">
    <reaction evidence="7">
        <text>L-threonyl-[protein] + ATP = O-phospho-L-threonyl-[protein] + ADP + H(+)</text>
        <dbReference type="Rhea" id="RHEA:46608"/>
        <dbReference type="Rhea" id="RHEA-COMP:11060"/>
        <dbReference type="Rhea" id="RHEA-COMP:11605"/>
        <dbReference type="ChEBI" id="CHEBI:15378"/>
        <dbReference type="ChEBI" id="CHEBI:30013"/>
        <dbReference type="ChEBI" id="CHEBI:30616"/>
        <dbReference type="ChEBI" id="CHEBI:61977"/>
        <dbReference type="ChEBI" id="CHEBI:456216"/>
        <dbReference type="EC" id="2.7.11.1"/>
    </reaction>
</comment>
<keyword evidence="2" id="KW-0723">Serine/threonine-protein kinase</keyword>
<evidence type="ECO:0000256" key="4">
    <source>
        <dbReference type="ARBA" id="ARBA00022741"/>
    </source>
</evidence>
<dbReference type="Proteomes" id="UP000695022">
    <property type="component" value="Unplaced"/>
</dbReference>
<keyword evidence="6" id="KW-0067">ATP-binding</keyword>
<name>A0ABM1EJX4_PRICU</name>
<evidence type="ECO:0000256" key="1">
    <source>
        <dbReference type="ARBA" id="ARBA00012513"/>
    </source>
</evidence>
<dbReference type="Pfam" id="PF00069">
    <property type="entry name" value="Pkinase"/>
    <property type="match status" value="1"/>
</dbReference>